<organism evidence="2 3">
    <name type="scientific">Ovis aries</name>
    <name type="common">Sheep</name>
    <dbReference type="NCBI Taxonomy" id="9940"/>
    <lineage>
        <taxon>Eukaryota</taxon>
        <taxon>Metazoa</taxon>
        <taxon>Chordata</taxon>
        <taxon>Craniata</taxon>
        <taxon>Vertebrata</taxon>
        <taxon>Euteleostomi</taxon>
        <taxon>Mammalia</taxon>
        <taxon>Eutheria</taxon>
        <taxon>Laurasiatheria</taxon>
        <taxon>Artiodactyla</taxon>
        <taxon>Ruminantia</taxon>
        <taxon>Pecora</taxon>
        <taxon>Bovidae</taxon>
        <taxon>Caprinae</taxon>
        <taxon>Ovis</taxon>
    </lineage>
</organism>
<feature type="region of interest" description="Disordered" evidence="1">
    <location>
        <begin position="227"/>
        <end position="259"/>
    </location>
</feature>
<feature type="compositionally biased region" description="Basic and acidic residues" evidence="1">
    <location>
        <begin position="244"/>
        <end position="259"/>
    </location>
</feature>
<protein>
    <submittedName>
        <fullName evidence="2">Uncharacterized protein</fullName>
    </submittedName>
</protein>
<evidence type="ECO:0000256" key="1">
    <source>
        <dbReference type="SAM" id="MobiDB-lite"/>
    </source>
</evidence>
<feature type="region of interest" description="Disordered" evidence="1">
    <location>
        <begin position="125"/>
        <end position="145"/>
    </location>
</feature>
<gene>
    <name evidence="2" type="ORF">JEQ12_009198</name>
</gene>
<dbReference type="AlphaFoldDB" id="A0A836D8X8"/>
<accession>A0A836D8X8</accession>
<name>A0A836D8X8_SHEEP</name>
<reference evidence="2 3" key="1">
    <citation type="submission" date="2020-12" db="EMBL/GenBank/DDBJ databases">
        <title>De novo assembly of Tibetan sheep genome.</title>
        <authorList>
            <person name="Li X."/>
        </authorList>
    </citation>
    <scope>NUCLEOTIDE SEQUENCE [LARGE SCALE GENOMIC DNA]</scope>
    <source>
        <tissue evidence="2">Heart</tissue>
    </source>
</reference>
<evidence type="ECO:0000313" key="2">
    <source>
        <dbReference type="EMBL" id="KAG5213412.1"/>
    </source>
</evidence>
<dbReference type="EMBL" id="JAEMGP010000002">
    <property type="protein sequence ID" value="KAG5213412.1"/>
    <property type="molecule type" value="Genomic_DNA"/>
</dbReference>
<evidence type="ECO:0000313" key="3">
    <source>
        <dbReference type="Proteomes" id="UP000664991"/>
    </source>
</evidence>
<dbReference type="Proteomes" id="UP000664991">
    <property type="component" value="Unassembled WGS sequence"/>
</dbReference>
<sequence length="259" mass="28962">MPGPAGKSEIQAGKVNDPGQFYGLFHTPTSAKPIALRTITQRSKTDYPTTTHDRPFQVMSLKNITRPPNPEGVKDQTTLHEKSSITRHICVTTKLQFILKRTFCCTDAPPTPFSPSSCRMASDISVQRSETPGTVTTPPTDKTDTSRTLLYQNSLLQVRKRTISPLKFLKTERLFGSPTACLSMKPHPQCDNLLCELEQSLIEAHMEAILRSKSLLTLTLTLNYSQEPLGKPRSNLARSSNNYDKTEPKLRSDQDFKNV</sequence>
<comment type="caution">
    <text evidence="2">The sequence shown here is derived from an EMBL/GenBank/DDBJ whole genome shotgun (WGS) entry which is preliminary data.</text>
</comment>
<proteinExistence type="predicted"/>
<feature type="compositionally biased region" description="Low complexity" evidence="1">
    <location>
        <begin position="131"/>
        <end position="140"/>
    </location>
</feature>